<dbReference type="AlphaFoldDB" id="A0A540WAC0"/>
<evidence type="ECO:0000313" key="1">
    <source>
        <dbReference type="EMBL" id="TQF05963.1"/>
    </source>
</evidence>
<comment type="caution">
    <text evidence="1">The sequence shown here is derived from an EMBL/GenBank/DDBJ whole genome shotgun (WGS) entry which is preliminary data.</text>
</comment>
<reference evidence="1 2" key="1">
    <citation type="submission" date="2019-06" db="EMBL/GenBank/DDBJ databases">
        <title>Description of Kitasatospora acidophila sp. nov. isolated from pine grove soil, and reclassification of Streptomyces novaecaesareae to Kitasatospora novaeceasareae comb. nov.</title>
        <authorList>
            <person name="Kim M.J."/>
        </authorList>
    </citation>
    <scope>NUCLEOTIDE SEQUENCE [LARGE SCALE GENOMIC DNA]</scope>
    <source>
        <strain evidence="1 2">MMS16-CNU292</strain>
    </source>
</reference>
<organism evidence="1 2">
    <name type="scientific">Kitasatospora acidiphila</name>
    <dbReference type="NCBI Taxonomy" id="2567942"/>
    <lineage>
        <taxon>Bacteria</taxon>
        <taxon>Bacillati</taxon>
        <taxon>Actinomycetota</taxon>
        <taxon>Actinomycetes</taxon>
        <taxon>Kitasatosporales</taxon>
        <taxon>Streptomycetaceae</taxon>
        <taxon>Kitasatospora</taxon>
    </lineage>
</organism>
<dbReference type="OrthoDB" id="3831424at2"/>
<dbReference type="Proteomes" id="UP000319103">
    <property type="component" value="Unassembled WGS sequence"/>
</dbReference>
<evidence type="ECO:0000313" key="2">
    <source>
        <dbReference type="Proteomes" id="UP000319103"/>
    </source>
</evidence>
<proteinExistence type="predicted"/>
<name>A0A540WAC0_9ACTN</name>
<sequence length="144" mass="15768">MLDADACTRALDQAERVHDLGGEVHNGGWLRFDGSRLAEQRGLCHLALGQIDSAEQYLSMAVRQGLSARRQGAVLADPAELGARHGDADRVVHYCSAALVLAERTGSGYIARRLDGLRVPLRRLCPTRESRISASRSPIEERHD</sequence>
<dbReference type="RefSeq" id="WP_141636411.1">
    <property type="nucleotide sequence ID" value="NZ_VIGB01000003.1"/>
</dbReference>
<gene>
    <name evidence="1" type="ORF">E6W39_31730</name>
</gene>
<keyword evidence="2" id="KW-1185">Reference proteome</keyword>
<dbReference type="EMBL" id="VIGB01000003">
    <property type="protein sequence ID" value="TQF05963.1"/>
    <property type="molecule type" value="Genomic_DNA"/>
</dbReference>
<protein>
    <submittedName>
        <fullName evidence="1">Uncharacterized protein</fullName>
    </submittedName>
</protein>
<accession>A0A540WAC0</accession>